<dbReference type="PANTHER" id="PTHR34293">
    <property type="entry name" value="HTH-TYPE TRANSCRIPTIONAL REGULATOR TRMBL2"/>
    <property type="match status" value="1"/>
</dbReference>
<protein>
    <submittedName>
        <fullName evidence="2">Transcriptional regulator TrmB</fullName>
    </submittedName>
</protein>
<evidence type="ECO:0000313" key="3">
    <source>
        <dbReference type="Proteomes" id="UP000006101"/>
    </source>
</evidence>
<dbReference type="PATRIC" id="fig|1229908.8.peg.1041"/>
<organism evidence="2 3">
    <name type="scientific">Candidatus Nitrosopumilus koreensis AR1</name>
    <dbReference type="NCBI Taxonomy" id="1229908"/>
    <lineage>
        <taxon>Archaea</taxon>
        <taxon>Nitrososphaerota</taxon>
        <taxon>Nitrososphaeria</taxon>
        <taxon>Nitrosopumilales</taxon>
        <taxon>Nitrosopumilaceae</taxon>
        <taxon>Nitrosopumilus</taxon>
    </lineage>
</organism>
<dbReference type="InterPro" id="IPR051797">
    <property type="entry name" value="TrmB-like"/>
</dbReference>
<name>K0B421_9ARCH</name>
<accession>K0B421</accession>
<dbReference type="EMBL" id="CP003842">
    <property type="protein sequence ID" value="AFS80843.1"/>
    <property type="molecule type" value="Genomic_DNA"/>
</dbReference>
<dbReference type="InterPro" id="IPR036388">
    <property type="entry name" value="WH-like_DNA-bd_sf"/>
</dbReference>
<dbReference type="Proteomes" id="UP000006101">
    <property type="component" value="Chromosome"/>
</dbReference>
<dbReference type="KEGG" id="nkr:NKOR_04785"/>
<evidence type="ECO:0000259" key="1">
    <source>
        <dbReference type="Pfam" id="PF01978"/>
    </source>
</evidence>
<keyword evidence="3" id="KW-1185">Reference proteome</keyword>
<dbReference type="HOGENOM" id="CLU_982175_0_0_2"/>
<reference evidence="2 3" key="1">
    <citation type="journal article" date="2012" name="J. Bacteriol.">
        <title>Draft Genome Sequence of an Ammonia-Oxidizing Archaeon, "Candidatus Nitrosopumilus koreensis" AR1, from Marine Sediment.</title>
        <authorList>
            <person name="Park S.J."/>
            <person name="Kim J.G."/>
            <person name="Jung M.Y."/>
            <person name="Kim S.J."/>
            <person name="Cha I.T."/>
            <person name="Kwon K."/>
            <person name="Lee J.H."/>
            <person name="Rhee S.K."/>
        </authorList>
    </citation>
    <scope>NUCLEOTIDE SEQUENCE [LARGE SCALE GENOMIC DNA]</scope>
    <source>
        <strain evidence="2 3">AR1</strain>
    </source>
</reference>
<sequence length="281" mass="32267">MKEQAISIFDAESGSSLGEYKSSLDQVQQQLSKYGLTGNQSKVYIYLGKYGAKTAPEVCKALKLPRTETYHLLSALQNKGIVSATFQHPIQFTALPLDKAIWILVNSEKERVKSLEKMEGELSEIWKNIPTFDSEPENEEEKFQMLKGTNQIYSKITSMTDGYTDELLLLGSEKDLLKLYHADFIEPFEKSKQKFRILSSCSDKTLYIFDELERKNIKSINKDIKDNLCFILKDNSELLFFTKNANNSNEPFAMWTDSPALVYSMKLLFESMWNTSKNIHL</sequence>
<proteinExistence type="predicted"/>
<dbReference type="AlphaFoldDB" id="K0B421"/>
<dbReference type="STRING" id="1229908.NKOR_04785"/>
<feature type="domain" description="Transcription regulator TrmB N-terminal" evidence="1">
    <location>
        <begin position="31"/>
        <end position="97"/>
    </location>
</feature>
<gene>
    <name evidence="2" type="ORF">NKOR_04785</name>
</gene>
<evidence type="ECO:0000313" key="2">
    <source>
        <dbReference type="EMBL" id="AFS80843.1"/>
    </source>
</evidence>
<dbReference type="SUPFAM" id="SSF46785">
    <property type="entry name" value="Winged helix' DNA-binding domain"/>
    <property type="match status" value="1"/>
</dbReference>
<dbReference type="Gene3D" id="1.10.10.10">
    <property type="entry name" value="Winged helix-like DNA-binding domain superfamily/Winged helix DNA-binding domain"/>
    <property type="match status" value="1"/>
</dbReference>
<dbReference type="InterPro" id="IPR002831">
    <property type="entry name" value="Tscrpt_reg_TrmB_N"/>
</dbReference>
<dbReference type="GeneID" id="13724993"/>
<dbReference type="InterPro" id="IPR036390">
    <property type="entry name" value="WH_DNA-bd_sf"/>
</dbReference>
<dbReference type="RefSeq" id="WP_014963229.1">
    <property type="nucleotide sequence ID" value="NC_018655.1"/>
</dbReference>
<dbReference type="PANTHER" id="PTHR34293:SF1">
    <property type="entry name" value="HTH-TYPE TRANSCRIPTIONAL REGULATOR TRMBL2"/>
    <property type="match status" value="1"/>
</dbReference>
<dbReference type="Pfam" id="PF01978">
    <property type="entry name" value="TrmB"/>
    <property type="match status" value="1"/>
</dbReference>